<reference evidence="4 5" key="1">
    <citation type="submission" date="2020-02" db="EMBL/GenBank/DDBJ databases">
        <authorList>
            <person name="Dziuba M."/>
            <person name="Kuznetsov B."/>
            <person name="Mardanov A."/>
            <person name="Ravin N."/>
            <person name="Grouzdev D."/>
        </authorList>
    </citation>
    <scope>NUCLEOTIDE SEQUENCE [LARGE SCALE GENOMIC DNA]</scope>
    <source>
        <strain evidence="4 5">SpK</strain>
    </source>
</reference>
<sequence>MRVVIVDDSPSAIQALSSMLSSLTGCEVVGFHDSAVALHWCLDNAVDLVLVDYNMPAPNGLQFIQRLRAHRQRVDTLVVMVTACDQREIRHQALRLGATDFLSKPVDEAEFLARIRNLLKLHQSHLALSDRAQWLSQEVQKATSTLLEREREAILILSRAAEFRDPETAHHLVRMASYCRMIAIGCGLGQDEVDLIHTAAPMHDIGKIGIPDHILLKPGRLTPHEEELMRRHPTFGADILAGSSAPLIRMAASIARSHHERYDGSGYPDGLAGTAIPLAGRIAALADVFDALTSERPYKKAWPLEQARDYIVAERGRHFDPDCVDAFLARWPEVERTAARYRNDNEERDVPTIMLAETRTFLFGGATP</sequence>
<organism evidence="4 5">
    <name type="scientific">Magnetospirillum aberrantis SpK</name>
    <dbReference type="NCBI Taxonomy" id="908842"/>
    <lineage>
        <taxon>Bacteria</taxon>
        <taxon>Pseudomonadati</taxon>
        <taxon>Pseudomonadota</taxon>
        <taxon>Alphaproteobacteria</taxon>
        <taxon>Rhodospirillales</taxon>
        <taxon>Rhodospirillaceae</taxon>
        <taxon>Magnetospirillum</taxon>
    </lineage>
</organism>
<dbReference type="PROSITE" id="PS51257">
    <property type="entry name" value="PROKAR_LIPOPROTEIN"/>
    <property type="match status" value="1"/>
</dbReference>
<dbReference type="AlphaFoldDB" id="A0A7C9QSQ7"/>
<dbReference type="SUPFAM" id="SSF52172">
    <property type="entry name" value="CheY-like"/>
    <property type="match status" value="1"/>
</dbReference>
<dbReference type="PROSITE" id="PS50110">
    <property type="entry name" value="RESPONSE_REGULATORY"/>
    <property type="match status" value="1"/>
</dbReference>
<evidence type="ECO:0000259" key="3">
    <source>
        <dbReference type="PROSITE" id="PS51832"/>
    </source>
</evidence>
<feature type="domain" description="HD-GYP" evidence="3">
    <location>
        <begin position="146"/>
        <end position="343"/>
    </location>
</feature>
<dbReference type="Gene3D" id="1.10.3210.10">
    <property type="entry name" value="Hypothetical protein af1432"/>
    <property type="match status" value="1"/>
</dbReference>
<dbReference type="SMART" id="SM00448">
    <property type="entry name" value="REC"/>
    <property type="match status" value="1"/>
</dbReference>
<dbReference type="PROSITE" id="PS51832">
    <property type="entry name" value="HD_GYP"/>
    <property type="match status" value="1"/>
</dbReference>
<dbReference type="RefSeq" id="WP_163675606.1">
    <property type="nucleotide sequence ID" value="NZ_JAAIYP010000027.1"/>
</dbReference>
<accession>A0A7C9QSQ7</accession>
<dbReference type="Pfam" id="PF00072">
    <property type="entry name" value="Response_reg"/>
    <property type="match status" value="1"/>
</dbReference>
<proteinExistence type="predicted"/>
<dbReference type="InterPro" id="IPR052020">
    <property type="entry name" value="Cyclic_di-GMP/3'3'-cGAMP_PDE"/>
</dbReference>
<evidence type="ECO:0000313" key="5">
    <source>
        <dbReference type="Proteomes" id="UP000480684"/>
    </source>
</evidence>
<dbReference type="Pfam" id="PF13487">
    <property type="entry name" value="HD_5"/>
    <property type="match status" value="1"/>
</dbReference>
<dbReference type="InterPro" id="IPR001789">
    <property type="entry name" value="Sig_transdc_resp-reg_receiver"/>
</dbReference>
<dbReference type="InterPro" id="IPR011006">
    <property type="entry name" value="CheY-like_superfamily"/>
</dbReference>
<dbReference type="GO" id="GO:0008081">
    <property type="term" value="F:phosphoric diester hydrolase activity"/>
    <property type="evidence" value="ECO:0007669"/>
    <property type="project" value="UniProtKB-ARBA"/>
</dbReference>
<dbReference type="CDD" id="cd17551">
    <property type="entry name" value="REC_RpfG-like"/>
    <property type="match status" value="1"/>
</dbReference>
<evidence type="ECO:0000259" key="2">
    <source>
        <dbReference type="PROSITE" id="PS50110"/>
    </source>
</evidence>
<keyword evidence="5" id="KW-1185">Reference proteome</keyword>
<dbReference type="SMART" id="SM00471">
    <property type="entry name" value="HDc"/>
    <property type="match status" value="1"/>
</dbReference>
<protein>
    <submittedName>
        <fullName evidence="4">Response regulator</fullName>
    </submittedName>
</protein>
<dbReference type="SUPFAM" id="SSF109604">
    <property type="entry name" value="HD-domain/PDEase-like"/>
    <property type="match status" value="1"/>
</dbReference>
<keyword evidence="1" id="KW-0597">Phosphoprotein</keyword>
<feature type="modified residue" description="4-aspartylphosphate" evidence="1">
    <location>
        <position position="52"/>
    </location>
</feature>
<dbReference type="PANTHER" id="PTHR45228:SF1">
    <property type="entry name" value="CYCLIC DI-GMP PHOSPHODIESTERASE TM_0186"/>
    <property type="match status" value="1"/>
</dbReference>
<dbReference type="EMBL" id="JAAIYP010000027">
    <property type="protein sequence ID" value="NFV79357.1"/>
    <property type="molecule type" value="Genomic_DNA"/>
</dbReference>
<dbReference type="PANTHER" id="PTHR45228">
    <property type="entry name" value="CYCLIC DI-GMP PHOSPHODIESTERASE TM_0186-RELATED"/>
    <property type="match status" value="1"/>
</dbReference>
<evidence type="ECO:0000256" key="1">
    <source>
        <dbReference type="PROSITE-ProRule" id="PRU00169"/>
    </source>
</evidence>
<comment type="caution">
    <text evidence="4">The sequence shown here is derived from an EMBL/GenBank/DDBJ whole genome shotgun (WGS) entry which is preliminary data.</text>
</comment>
<dbReference type="InterPro" id="IPR003607">
    <property type="entry name" value="HD/PDEase_dom"/>
</dbReference>
<evidence type="ECO:0000313" key="4">
    <source>
        <dbReference type="EMBL" id="NFV79357.1"/>
    </source>
</evidence>
<dbReference type="InterPro" id="IPR037522">
    <property type="entry name" value="HD_GYP_dom"/>
</dbReference>
<gene>
    <name evidence="4" type="ORF">G4223_04445</name>
</gene>
<feature type="domain" description="Response regulatory" evidence="2">
    <location>
        <begin position="2"/>
        <end position="119"/>
    </location>
</feature>
<dbReference type="Gene3D" id="3.40.50.2300">
    <property type="match status" value="1"/>
</dbReference>
<dbReference type="GO" id="GO:0000160">
    <property type="term" value="P:phosphorelay signal transduction system"/>
    <property type="evidence" value="ECO:0007669"/>
    <property type="project" value="InterPro"/>
</dbReference>
<dbReference type="Proteomes" id="UP000480684">
    <property type="component" value="Unassembled WGS sequence"/>
</dbReference>
<dbReference type="CDD" id="cd00077">
    <property type="entry name" value="HDc"/>
    <property type="match status" value="1"/>
</dbReference>
<name>A0A7C9QSQ7_9PROT</name>